<keyword evidence="16" id="KW-0675">Receptor</keyword>
<evidence type="ECO:0000256" key="6">
    <source>
        <dbReference type="ARBA" id="ARBA00023004"/>
    </source>
</evidence>
<evidence type="ECO:0000256" key="13">
    <source>
        <dbReference type="SAM" id="SignalP"/>
    </source>
</evidence>
<keyword evidence="2 11" id="KW-0813">Transport</keyword>
<name>K6YIE2_9ALTE</name>
<dbReference type="Gene3D" id="2.40.170.20">
    <property type="entry name" value="TonB-dependent receptor, beta-barrel domain"/>
    <property type="match status" value="1"/>
</dbReference>
<evidence type="ECO:0000259" key="15">
    <source>
        <dbReference type="Pfam" id="PF07715"/>
    </source>
</evidence>
<dbReference type="GO" id="GO:0006826">
    <property type="term" value="P:iron ion transport"/>
    <property type="evidence" value="ECO:0007669"/>
    <property type="project" value="UniProtKB-KW"/>
</dbReference>
<comment type="subcellular location">
    <subcellularLocation>
        <location evidence="1 11">Cell outer membrane</location>
        <topology evidence="1 11">Multi-pass membrane protein</topology>
    </subcellularLocation>
</comment>
<evidence type="ECO:0000256" key="7">
    <source>
        <dbReference type="ARBA" id="ARBA00023065"/>
    </source>
</evidence>
<feature type="domain" description="TonB-dependent receptor plug" evidence="15">
    <location>
        <begin position="61"/>
        <end position="168"/>
    </location>
</feature>
<accession>K6YIE2</accession>
<dbReference type="InterPro" id="IPR036942">
    <property type="entry name" value="Beta-barrel_TonB_sf"/>
</dbReference>
<evidence type="ECO:0000256" key="11">
    <source>
        <dbReference type="PROSITE-ProRule" id="PRU01360"/>
    </source>
</evidence>
<dbReference type="SUPFAM" id="SSF56935">
    <property type="entry name" value="Porins"/>
    <property type="match status" value="1"/>
</dbReference>
<evidence type="ECO:0000256" key="3">
    <source>
        <dbReference type="ARBA" id="ARBA00022452"/>
    </source>
</evidence>
<feature type="signal peptide" evidence="13">
    <location>
        <begin position="1"/>
        <end position="33"/>
    </location>
</feature>
<sequence length="754" mass="83361">MLEFMISTSPRHKFRLHPLCSALLVALALPVYAQDSDNTKVEPERGIELITVTATRQVENLQDVPIAITALSANELEKMQIQDLGDLESKVPNLNLHVGDASNAVVYIRGVGQIDSISFNDPGVGVYLDDIYMGRVQGAFLDVVDPQQIEVLRGPQGTLYGRNTIGGAIKFTSAKPTEDTEAYLGLNLGNYKQLGLKGSISGSLIGDRLMGRFSMASKKRHGYSNNLADGSDDNDKDTLAWRGSLMYQPTDAISAYLVVDGSDSSPNHSRTPHRETPIYSLAAGGFLPAGDDPFEVDVTYNDLEKLKTKGAALTLEYSLDNTTFKSISAYREMDYRTHLDLDGTTDETFGIYNFEDQDQFSQELQWLYRTDSLSLVSGLYYFKENDLTLGGAIATDFFVPLGDGVYLPFPIINAGKRNQTNTSSAIYSNINVDITERLSLTLGARYTTEKKSVSNEGEEFFGTGITTAEQMEKAFGTGVGYGQTGYEAEQDWNSFSPKVVLDFKASKKTLVYGSASRGFKSGGFNGRLTSQVQPFDPETMWSYELGSKSLLNDDNIRLNMAAFYNDYKNFQLSRFSIDPDSGAFLSLFDNAGKASIYGIEMEFSSMLTDDLTLNINAGYLGGGYDNLMGDFGEEVSDKRELVNAPKWNGRLALEYWFDIGAKGSLWGSLSSSYRSKTYLTVSSSEVLAQDAYSLLDLSIRYRSTDERWQVMLYAKNLTDKHYRQHGFDLSASPGVQLGYYGAPRTFGIDIKYGF</sequence>
<keyword evidence="3 11" id="KW-1134">Transmembrane beta strand</keyword>
<keyword evidence="9 11" id="KW-0472">Membrane</keyword>
<dbReference type="InterPro" id="IPR039426">
    <property type="entry name" value="TonB-dep_rcpt-like"/>
</dbReference>
<dbReference type="Proteomes" id="UP000006327">
    <property type="component" value="Unassembled WGS sequence"/>
</dbReference>
<comment type="caution">
    <text evidence="16">The sequence shown here is derived from an EMBL/GenBank/DDBJ whole genome shotgun (WGS) entry which is preliminary data.</text>
</comment>
<evidence type="ECO:0000259" key="14">
    <source>
        <dbReference type="Pfam" id="PF00593"/>
    </source>
</evidence>
<keyword evidence="8 12" id="KW-0798">TonB box</keyword>
<protein>
    <submittedName>
        <fullName evidence="16">TonB-dependent receptor</fullName>
    </submittedName>
</protein>
<evidence type="ECO:0000256" key="9">
    <source>
        <dbReference type="ARBA" id="ARBA00023136"/>
    </source>
</evidence>
<dbReference type="GO" id="GO:0009279">
    <property type="term" value="C:cell outer membrane"/>
    <property type="evidence" value="ECO:0007669"/>
    <property type="project" value="UniProtKB-SubCell"/>
</dbReference>
<keyword evidence="13" id="KW-0732">Signal</keyword>
<organism evidence="16 17">
    <name type="scientific">Paraglaciecola arctica BSs20135</name>
    <dbReference type="NCBI Taxonomy" id="493475"/>
    <lineage>
        <taxon>Bacteria</taxon>
        <taxon>Pseudomonadati</taxon>
        <taxon>Pseudomonadota</taxon>
        <taxon>Gammaproteobacteria</taxon>
        <taxon>Alteromonadales</taxon>
        <taxon>Alteromonadaceae</taxon>
        <taxon>Paraglaciecola</taxon>
    </lineage>
</organism>
<dbReference type="OrthoDB" id="7051185at2"/>
<proteinExistence type="inferred from homology"/>
<evidence type="ECO:0000256" key="8">
    <source>
        <dbReference type="ARBA" id="ARBA00023077"/>
    </source>
</evidence>
<evidence type="ECO:0000256" key="1">
    <source>
        <dbReference type="ARBA" id="ARBA00004571"/>
    </source>
</evidence>
<dbReference type="PROSITE" id="PS52016">
    <property type="entry name" value="TONB_DEPENDENT_REC_3"/>
    <property type="match status" value="1"/>
</dbReference>
<keyword evidence="5 11" id="KW-0812">Transmembrane</keyword>
<keyword evidence="7" id="KW-0406">Ion transport</keyword>
<feature type="chain" id="PRO_5003897299" evidence="13">
    <location>
        <begin position="34"/>
        <end position="754"/>
    </location>
</feature>
<evidence type="ECO:0000256" key="2">
    <source>
        <dbReference type="ARBA" id="ARBA00022448"/>
    </source>
</evidence>
<comment type="similarity">
    <text evidence="11 12">Belongs to the TonB-dependent receptor family.</text>
</comment>
<keyword evidence="4" id="KW-0410">Iron transport</keyword>
<keyword evidence="6" id="KW-0408">Iron</keyword>
<dbReference type="InterPro" id="IPR000531">
    <property type="entry name" value="Beta-barrel_TonB"/>
</dbReference>
<dbReference type="AlphaFoldDB" id="K6YIE2"/>
<evidence type="ECO:0000256" key="4">
    <source>
        <dbReference type="ARBA" id="ARBA00022496"/>
    </source>
</evidence>
<dbReference type="InterPro" id="IPR012910">
    <property type="entry name" value="Plug_dom"/>
</dbReference>
<evidence type="ECO:0000256" key="10">
    <source>
        <dbReference type="ARBA" id="ARBA00023237"/>
    </source>
</evidence>
<dbReference type="Pfam" id="PF00593">
    <property type="entry name" value="TonB_dep_Rec_b-barrel"/>
    <property type="match status" value="1"/>
</dbReference>
<feature type="domain" description="TonB-dependent receptor-like beta-barrel" evidence="14">
    <location>
        <begin position="298"/>
        <end position="717"/>
    </location>
</feature>
<dbReference type="PANTHER" id="PTHR32552">
    <property type="entry name" value="FERRICHROME IRON RECEPTOR-RELATED"/>
    <property type="match status" value="1"/>
</dbReference>
<dbReference type="RefSeq" id="WP_007617242.1">
    <property type="nucleotide sequence ID" value="NZ_BAEO01000012.1"/>
</dbReference>
<evidence type="ECO:0000256" key="5">
    <source>
        <dbReference type="ARBA" id="ARBA00022692"/>
    </source>
</evidence>
<dbReference type="eggNOG" id="COG4773">
    <property type="taxonomic scope" value="Bacteria"/>
</dbReference>
<dbReference type="Pfam" id="PF07715">
    <property type="entry name" value="Plug"/>
    <property type="match status" value="1"/>
</dbReference>
<keyword evidence="17" id="KW-1185">Reference proteome</keyword>
<evidence type="ECO:0000313" key="16">
    <source>
        <dbReference type="EMBL" id="GAC17937.1"/>
    </source>
</evidence>
<gene>
    <name evidence="16" type="ORF">GARC_0956</name>
</gene>
<dbReference type="PANTHER" id="PTHR32552:SF81">
    <property type="entry name" value="TONB-DEPENDENT OUTER MEMBRANE RECEPTOR"/>
    <property type="match status" value="1"/>
</dbReference>
<dbReference type="EMBL" id="BAEO01000012">
    <property type="protein sequence ID" value="GAC17937.1"/>
    <property type="molecule type" value="Genomic_DNA"/>
</dbReference>
<evidence type="ECO:0000313" key="17">
    <source>
        <dbReference type="Proteomes" id="UP000006327"/>
    </source>
</evidence>
<dbReference type="STRING" id="493475.GARC_0956"/>
<reference evidence="16 17" key="1">
    <citation type="journal article" date="2017" name="Antonie Van Leeuwenhoek">
        <title>Rhizobium rhizosphaerae sp. nov., a novel species isolated from rice rhizosphere.</title>
        <authorList>
            <person name="Zhao J.J."/>
            <person name="Zhang J."/>
            <person name="Zhang R.J."/>
            <person name="Zhang C.W."/>
            <person name="Yin H.Q."/>
            <person name="Zhang X.X."/>
        </authorList>
    </citation>
    <scope>NUCLEOTIDE SEQUENCE [LARGE SCALE GENOMIC DNA]</scope>
    <source>
        <strain evidence="16 17">BSs20135</strain>
    </source>
</reference>
<evidence type="ECO:0000256" key="12">
    <source>
        <dbReference type="RuleBase" id="RU003357"/>
    </source>
</evidence>
<keyword evidence="10 11" id="KW-0998">Cell outer membrane</keyword>